<dbReference type="OrthoDB" id="6509636at2759"/>
<dbReference type="InterPro" id="IPR025110">
    <property type="entry name" value="AMP-bd_C"/>
</dbReference>
<accession>A0A395I362</accession>
<dbReference type="SUPFAM" id="SSF56801">
    <property type="entry name" value="Acetyl-CoA synthetase-like"/>
    <property type="match status" value="1"/>
</dbReference>
<feature type="domain" description="AMP-dependent synthetase/ligase" evidence="1">
    <location>
        <begin position="256"/>
        <end position="323"/>
    </location>
</feature>
<dbReference type="Gene3D" id="3.30.300.30">
    <property type="match status" value="1"/>
</dbReference>
<dbReference type="Proteomes" id="UP000248961">
    <property type="component" value="Unassembled WGS sequence"/>
</dbReference>
<dbReference type="GeneID" id="37204086"/>
<dbReference type="Pfam" id="PF13193">
    <property type="entry name" value="AMP-binding_C"/>
    <property type="match status" value="1"/>
</dbReference>
<dbReference type="GO" id="GO:0016405">
    <property type="term" value="F:CoA-ligase activity"/>
    <property type="evidence" value="ECO:0007669"/>
    <property type="project" value="TreeGrafter"/>
</dbReference>
<feature type="domain" description="AMP-binding enzyme C-terminal" evidence="2">
    <location>
        <begin position="366"/>
        <end position="445"/>
    </location>
</feature>
<evidence type="ECO:0000259" key="2">
    <source>
        <dbReference type="Pfam" id="PF13193"/>
    </source>
</evidence>
<reference evidence="3 4" key="1">
    <citation type="submission" date="2018-02" db="EMBL/GenBank/DDBJ databases">
        <title>The genomes of Aspergillus section Nigri reveals drivers in fungal speciation.</title>
        <authorList>
            <consortium name="DOE Joint Genome Institute"/>
            <person name="Vesth T.C."/>
            <person name="Nybo J."/>
            <person name="Theobald S."/>
            <person name="Brandl J."/>
            <person name="Frisvad J.C."/>
            <person name="Nielsen K.F."/>
            <person name="Lyhne E.K."/>
            <person name="Kogle M.E."/>
            <person name="Kuo A."/>
            <person name="Riley R."/>
            <person name="Clum A."/>
            <person name="Nolan M."/>
            <person name="Lipzen A."/>
            <person name="Salamov A."/>
            <person name="Henrissat B."/>
            <person name="Wiebenga A."/>
            <person name="De vries R.P."/>
            <person name="Grigoriev I.V."/>
            <person name="Mortensen U.H."/>
            <person name="Andersen M.R."/>
            <person name="Baker S.E."/>
        </authorList>
    </citation>
    <scope>NUCLEOTIDE SEQUENCE [LARGE SCALE GENOMIC DNA]</scope>
    <source>
        <strain evidence="3 4">CBS 101889</strain>
    </source>
</reference>
<dbReference type="AlphaFoldDB" id="A0A395I362"/>
<dbReference type="Gene3D" id="3.40.50.12780">
    <property type="entry name" value="N-terminal domain of ligase-like"/>
    <property type="match status" value="2"/>
</dbReference>
<dbReference type="STRING" id="1450537.A0A395I362"/>
<evidence type="ECO:0000313" key="3">
    <source>
        <dbReference type="EMBL" id="RAL14510.1"/>
    </source>
</evidence>
<dbReference type="InterPro" id="IPR042099">
    <property type="entry name" value="ANL_N_sf"/>
</dbReference>
<feature type="domain" description="AMP-dependent synthetase/ligase" evidence="1">
    <location>
        <begin position="145"/>
        <end position="253"/>
    </location>
</feature>
<dbReference type="InterPro" id="IPR000873">
    <property type="entry name" value="AMP-dep_synth/lig_dom"/>
</dbReference>
<proteinExistence type="predicted"/>
<dbReference type="InterPro" id="IPR045851">
    <property type="entry name" value="AMP-bd_C_sf"/>
</dbReference>
<evidence type="ECO:0000313" key="4">
    <source>
        <dbReference type="Proteomes" id="UP000248961"/>
    </source>
</evidence>
<dbReference type="RefSeq" id="XP_025553664.1">
    <property type="nucleotide sequence ID" value="XM_025699797.1"/>
</dbReference>
<dbReference type="EMBL" id="KZ824274">
    <property type="protein sequence ID" value="RAL14510.1"/>
    <property type="molecule type" value="Genomic_DNA"/>
</dbReference>
<gene>
    <name evidence="3" type="ORF">BO97DRAFT_468944</name>
</gene>
<dbReference type="VEuPathDB" id="FungiDB:BO97DRAFT_468944"/>
<evidence type="ECO:0000259" key="1">
    <source>
        <dbReference type="Pfam" id="PF00501"/>
    </source>
</evidence>
<dbReference type="PANTHER" id="PTHR24096">
    <property type="entry name" value="LONG-CHAIN-FATTY-ACID--COA LIGASE"/>
    <property type="match status" value="1"/>
</dbReference>
<dbReference type="GO" id="GO:0019748">
    <property type="term" value="P:secondary metabolic process"/>
    <property type="evidence" value="ECO:0007669"/>
    <property type="project" value="TreeGrafter"/>
</dbReference>
<protein>
    <submittedName>
        <fullName evidence="3">Acetyl-CoA synthetase-like protein</fullName>
    </submittedName>
</protein>
<dbReference type="PANTHER" id="PTHR24096:SF265">
    <property type="entry name" value="ENZYME, PUTATIVE (AFU_ORTHOLOGUE AFUA_5G14270)-RELATED"/>
    <property type="match status" value="1"/>
</dbReference>
<sequence length="467" mass="52005">MNFEPAYRAPLLPTDVLTYIFSNPAYDHSVPIYVDVHNPSRTISYNQAHRIVRQLIAGLHAWGVQKGDCVNIHSFNNLKHHPHSAQVQSIVTEPGLLDTVLIAARDVNILSSRMRIFDVRKQAVPAGTVSWTYLFGHGERDWERISDATAAARTTAVRLFSSGTTGLPKATAITHTNLVAQHELVFESHHRQYRVSRVVPTPLFHAAVVPSTHFGSLKAGHTNYIMRRFDLLLFLETVERYHVTELAVVPPVALLGDEAPCTQFWGMTETSCIATMFPYPEQDHTESVGRLIPNLETKLVDNAGNNISAYGVCGEICVRGPTSFDEDGWFHTGDIGYCEAGTEKWYIVDRKKELIKARAFQVAPLELEAVLISQPLIIDAAVIGVRNVVPGTELPRAFVVRRPGDGDRLTEENVKIYLEERLASYKALTGGVSFVGAIPKTASGKILKSLLRKRSQREVEDGWRPRL</sequence>
<name>A0A395I362_ASPHC</name>
<keyword evidence="4" id="KW-1185">Reference proteome</keyword>
<dbReference type="Pfam" id="PF00501">
    <property type="entry name" value="AMP-binding"/>
    <property type="match status" value="2"/>
</dbReference>
<organism evidence="3 4">
    <name type="scientific">Aspergillus homomorphus (strain CBS 101889)</name>
    <dbReference type="NCBI Taxonomy" id="1450537"/>
    <lineage>
        <taxon>Eukaryota</taxon>
        <taxon>Fungi</taxon>
        <taxon>Dikarya</taxon>
        <taxon>Ascomycota</taxon>
        <taxon>Pezizomycotina</taxon>
        <taxon>Eurotiomycetes</taxon>
        <taxon>Eurotiomycetidae</taxon>
        <taxon>Eurotiales</taxon>
        <taxon>Aspergillaceae</taxon>
        <taxon>Aspergillus</taxon>
        <taxon>Aspergillus subgen. Circumdati</taxon>
    </lineage>
</organism>